<dbReference type="STRING" id="1912961.BU204_34540"/>
<accession>A0A1Q8C1L3</accession>
<gene>
    <name evidence="2" type="ORF">BU204_34540</name>
</gene>
<dbReference type="Proteomes" id="UP000185596">
    <property type="component" value="Unassembled WGS sequence"/>
</dbReference>
<dbReference type="CDD" id="cd01127">
    <property type="entry name" value="TrwB_TraG_TraD_VirD4"/>
    <property type="match status" value="1"/>
</dbReference>
<evidence type="ECO:0000313" key="2">
    <source>
        <dbReference type="EMBL" id="OLF08248.1"/>
    </source>
</evidence>
<dbReference type="RefSeq" id="WP_075130018.1">
    <property type="nucleotide sequence ID" value="NZ_MSIE01000097.1"/>
</dbReference>
<name>A0A1Q8C1L3_9PSEU</name>
<dbReference type="InterPro" id="IPR003593">
    <property type="entry name" value="AAA+_ATPase"/>
</dbReference>
<dbReference type="SMART" id="SM00382">
    <property type="entry name" value="AAA"/>
    <property type="match status" value="2"/>
</dbReference>
<comment type="caution">
    <text evidence="2">The sequence shown here is derived from an EMBL/GenBank/DDBJ whole genome shotgun (WGS) entry which is preliminary data.</text>
</comment>
<proteinExistence type="predicted"/>
<protein>
    <recommendedName>
        <fullName evidence="1">AAA+ ATPase domain-containing protein</fullName>
    </recommendedName>
</protein>
<dbReference type="Pfam" id="PF01935">
    <property type="entry name" value="DUF87"/>
    <property type="match status" value="1"/>
</dbReference>
<dbReference type="PANTHER" id="PTHR30121:SF6">
    <property type="entry name" value="SLR6007 PROTEIN"/>
    <property type="match status" value="1"/>
</dbReference>
<evidence type="ECO:0000313" key="3">
    <source>
        <dbReference type="Proteomes" id="UP000185596"/>
    </source>
</evidence>
<dbReference type="InterPro" id="IPR027417">
    <property type="entry name" value="P-loop_NTPase"/>
</dbReference>
<dbReference type="AlphaFoldDB" id="A0A1Q8C1L3"/>
<sequence length="1022" mass="110522">MTEEERRALEALRFNWAWTPDDVWGETGYHVEGMHAEVDREVLAGLRDAAASRGASPIGLVLRGQRGAGKTHLLGWVRRQVRERDGYFFLVDLDQADELWTGVLLSVRRDLMRADATGHTQLAVLLRRLAAMADLSEEHAAAIAGEAPVSRKDLDRFVTALRRVDPQVVLETRETLRALVLYGAGDDELSTIGGDYLGSLEESTPGERAAWGVRPGARPPRLVVRDVSWLSALTGPAVIAVDQLDAVAAGVDGGRRALNRVALGLMALRENTRRTLSVVACITPTWTQLRKSVFSTATDRFREVAVLRQIEDAELARELVARRLAAPYAEVGFVPPHPTWPVAVTAFDGIEKQFTPRALLQRVDAHVRQCLLGGRVSELERLDTEPEPDTVEPACHDLEPLDSRFAELKGYADIGAVLAPGHEDGTVPALLTAGLTAWMVEQGDSGVEWRLDPPFGSSPALHARLRRTLEEETETEAHWSFRAIGHGNARAAQTRLRDARAEAGLRPDGTRHLVVLRNSGWPNGRVTAEHVASFRESGGVDLPVADDDLRTFRALETLLAERPPGLEAWLVSRKPASGTELLDTVLGRRTAEPSTPDPIPESTLSASITVGVTVADGTPVRVPVESLRRHAVVFAGTGSGKTVLLRRLVEECALRGVSSIVLDPNNDLARLGDPWPAPPPGWAPSDATLAQEYLANTEVVVWTPGRRAGRPLSFQPLPDFAAVAGDADELAMAVEAAAASLEPRANVTGANNKARWSRAVLREALTYYARQGRRTLDGLIAVLADLPEGASTIDGAQKLAVELATSLRAAKVNDTLFGGAGEPVDPGALLTPSRGRRARVSVISFVGLRTEEQRQSFVNQLQLELFSWVKEHPAGDRPLGGLLVMDEAQTLAPAVGTTPSTQSTLMLVAQARKYGLGLVFATQAPKALHNRVPGNASTVFVGRLNAPVQIAAARELAQSKGGRLDHVGALKVAQFYASTEGSRFQRLRTPNCLTHHPASALTPEEVVHRARAAQWPDHDPDD</sequence>
<reference evidence="2 3" key="1">
    <citation type="submission" date="2016-12" db="EMBL/GenBank/DDBJ databases">
        <title>The draft genome sequence of Actinophytocola sp. 11-183.</title>
        <authorList>
            <person name="Wang W."/>
            <person name="Yuan L."/>
        </authorList>
    </citation>
    <scope>NUCLEOTIDE SEQUENCE [LARGE SCALE GENOMIC DNA]</scope>
    <source>
        <strain evidence="2 3">11-183</strain>
    </source>
</reference>
<dbReference type="OrthoDB" id="3881471at2"/>
<organism evidence="2 3">
    <name type="scientific">Actinophytocola xanthii</name>
    <dbReference type="NCBI Taxonomy" id="1912961"/>
    <lineage>
        <taxon>Bacteria</taxon>
        <taxon>Bacillati</taxon>
        <taxon>Actinomycetota</taxon>
        <taxon>Actinomycetes</taxon>
        <taxon>Pseudonocardiales</taxon>
        <taxon>Pseudonocardiaceae</taxon>
    </lineage>
</organism>
<evidence type="ECO:0000259" key="1">
    <source>
        <dbReference type="SMART" id="SM00382"/>
    </source>
</evidence>
<feature type="domain" description="AAA+ ATPase" evidence="1">
    <location>
        <begin position="56"/>
        <end position="174"/>
    </location>
</feature>
<dbReference type="InterPro" id="IPR051162">
    <property type="entry name" value="T4SS_component"/>
</dbReference>
<dbReference type="InterPro" id="IPR002789">
    <property type="entry name" value="HerA_central"/>
</dbReference>
<dbReference type="EMBL" id="MSIE01000097">
    <property type="protein sequence ID" value="OLF08248.1"/>
    <property type="molecule type" value="Genomic_DNA"/>
</dbReference>
<dbReference type="PANTHER" id="PTHR30121">
    <property type="entry name" value="UNCHARACTERIZED PROTEIN YJGR-RELATED"/>
    <property type="match status" value="1"/>
</dbReference>
<dbReference type="SUPFAM" id="SSF52540">
    <property type="entry name" value="P-loop containing nucleoside triphosphate hydrolases"/>
    <property type="match status" value="1"/>
</dbReference>
<dbReference type="Gene3D" id="3.40.50.300">
    <property type="entry name" value="P-loop containing nucleotide triphosphate hydrolases"/>
    <property type="match status" value="2"/>
</dbReference>
<keyword evidence="3" id="KW-1185">Reference proteome</keyword>
<feature type="domain" description="AAA+ ATPase" evidence="1">
    <location>
        <begin position="627"/>
        <end position="954"/>
    </location>
</feature>